<comment type="caution">
    <text evidence="1">The sequence shown here is derived from an EMBL/GenBank/DDBJ whole genome shotgun (WGS) entry which is preliminary data.</text>
</comment>
<gene>
    <name evidence="1" type="ORF">CR194_10090</name>
</gene>
<accession>A0A323TGB1</accession>
<reference evidence="1 2" key="1">
    <citation type="submission" date="2017-10" db="EMBL/GenBank/DDBJ databases">
        <title>Bacillus sp. nov., a halophilic bacterium isolated from a Keqin Lake.</title>
        <authorList>
            <person name="Wang H."/>
        </authorList>
    </citation>
    <scope>NUCLEOTIDE SEQUENCE [LARGE SCALE GENOMIC DNA]</scope>
    <source>
        <strain evidence="1 2">KQ-12</strain>
    </source>
</reference>
<organism evidence="1 2">
    <name type="scientific">Salipaludibacillus keqinensis</name>
    <dbReference type="NCBI Taxonomy" id="2045207"/>
    <lineage>
        <taxon>Bacteria</taxon>
        <taxon>Bacillati</taxon>
        <taxon>Bacillota</taxon>
        <taxon>Bacilli</taxon>
        <taxon>Bacillales</taxon>
        <taxon>Bacillaceae</taxon>
    </lineage>
</organism>
<keyword evidence="2" id="KW-1185">Reference proteome</keyword>
<dbReference type="Pfam" id="PF14398">
    <property type="entry name" value="ATPgrasp_YheCD"/>
    <property type="match status" value="1"/>
</dbReference>
<dbReference type="AlphaFoldDB" id="A0A323TGB1"/>
<name>A0A323TGB1_9BACI</name>
<protein>
    <submittedName>
        <fullName evidence="1">Uncharacterized protein</fullName>
    </submittedName>
</protein>
<sequence>MTSVNMEDKEYFGVLISSRAWRAAIAKNEPHYRLKKLAEANQEVDFNMYLFPVKNVDLKAQTIKALYFDPSDKTWKIAVFPYPDILYRRGGASRKFKDHYKKFLKQCEERNTVILNPSPIENWQVYDYFTTKESLTSNLVETNLYEGKEDLFYMIKKYGSVNLMEAAGSNKKRVTRADANRGNRYTFYYFNPNKQKVESRNNLKLRELNRAIMDFYKGSEFMVQEGIDFLKLNGRQVDLRAELQKTSDGTINISGISARLSRDKSPITIQTDAFPIDELFELLKISPAGKQSLMQQINEFLISVYKNTEEQYGEFAELGIDFALTKDLQIKFIKCKSQSAKGSFAKAFGKEKLHPVMVNILSYSQEMLKGKREGENLTFWQKFSSWFKGNSNNLT</sequence>
<evidence type="ECO:0000313" key="1">
    <source>
        <dbReference type="EMBL" id="PYZ93510.1"/>
    </source>
</evidence>
<dbReference type="EMBL" id="PDOD01000002">
    <property type="protein sequence ID" value="PYZ93510.1"/>
    <property type="molecule type" value="Genomic_DNA"/>
</dbReference>
<proteinExistence type="predicted"/>
<evidence type="ECO:0000313" key="2">
    <source>
        <dbReference type="Proteomes" id="UP000248214"/>
    </source>
</evidence>
<dbReference type="InterPro" id="IPR026838">
    <property type="entry name" value="YheC/D"/>
</dbReference>
<dbReference type="Proteomes" id="UP000248214">
    <property type="component" value="Unassembled WGS sequence"/>
</dbReference>